<dbReference type="Proteomes" id="UP000826656">
    <property type="component" value="Unassembled WGS sequence"/>
</dbReference>
<comment type="caution">
    <text evidence="2">The sequence shown here is derived from an EMBL/GenBank/DDBJ whole genome shotgun (WGS) entry which is preliminary data.</text>
</comment>
<keyword evidence="1" id="KW-0732">Signal</keyword>
<evidence type="ECO:0000313" key="2">
    <source>
        <dbReference type="EMBL" id="KAH0772678.1"/>
    </source>
</evidence>
<feature type="chain" id="PRO_5047361915" evidence="1">
    <location>
        <begin position="19"/>
        <end position="58"/>
    </location>
</feature>
<gene>
    <name evidence="2" type="ORF">KY290_009815</name>
</gene>
<reference evidence="2 3" key="1">
    <citation type="journal article" date="2021" name="bioRxiv">
        <title>Chromosome-scale and haplotype-resolved genome assembly of a tetraploid potato cultivar.</title>
        <authorList>
            <person name="Sun H."/>
            <person name="Jiao W.-B."/>
            <person name="Krause K."/>
            <person name="Campoy J.A."/>
            <person name="Goel M."/>
            <person name="Folz-Donahue K."/>
            <person name="Kukat C."/>
            <person name="Huettel B."/>
            <person name="Schneeberger K."/>
        </authorList>
    </citation>
    <scope>NUCLEOTIDE SEQUENCE [LARGE SCALE GENOMIC DNA]</scope>
    <source>
        <strain evidence="2">SolTubOtavaFocal</strain>
        <tissue evidence="2">Leaves</tissue>
    </source>
</reference>
<dbReference type="Pfam" id="PF04654">
    <property type="entry name" value="DUF599"/>
    <property type="match status" value="1"/>
</dbReference>
<dbReference type="PANTHER" id="PTHR31881:SF6">
    <property type="entry name" value="OS09G0494600 PROTEIN"/>
    <property type="match status" value="1"/>
</dbReference>
<accession>A0ABQ7VXX7</accession>
<evidence type="ECO:0000313" key="3">
    <source>
        <dbReference type="Proteomes" id="UP000826656"/>
    </source>
</evidence>
<dbReference type="InterPro" id="IPR006747">
    <property type="entry name" value="DUF599"/>
</dbReference>
<keyword evidence="3" id="KW-1185">Reference proteome</keyword>
<organism evidence="2 3">
    <name type="scientific">Solanum tuberosum</name>
    <name type="common">Potato</name>
    <dbReference type="NCBI Taxonomy" id="4113"/>
    <lineage>
        <taxon>Eukaryota</taxon>
        <taxon>Viridiplantae</taxon>
        <taxon>Streptophyta</taxon>
        <taxon>Embryophyta</taxon>
        <taxon>Tracheophyta</taxon>
        <taxon>Spermatophyta</taxon>
        <taxon>Magnoliopsida</taxon>
        <taxon>eudicotyledons</taxon>
        <taxon>Gunneridae</taxon>
        <taxon>Pentapetalae</taxon>
        <taxon>asterids</taxon>
        <taxon>lamiids</taxon>
        <taxon>Solanales</taxon>
        <taxon>Solanaceae</taxon>
        <taxon>Solanoideae</taxon>
        <taxon>Solaneae</taxon>
        <taxon>Solanum</taxon>
    </lineage>
</organism>
<protein>
    <submittedName>
        <fullName evidence="2">Uncharacterized protein</fullName>
    </submittedName>
</protein>
<dbReference type="EMBL" id="JAIVGD010000005">
    <property type="protein sequence ID" value="KAH0772678.1"/>
    <property type="molecule type" value="Genomic_DNA"/>
</dbReference>
<proteinExistence type="predicted"/>
<name>A0ABQ7VXX7_SOLTU</name>
<evidence type="ECO:0000256" key="1">
    <source>
        <dbReference type="SAM" id="SignalP"/>
    </source>
</evidence>
<sequence length="58" mass="6039">MGATLMATTSILLCSGLAAVISSTYSVKQPLNDAIYGAHGSLTKSISSSIVHKTIWEL</sequence>
<feature type="signal peptide" evidence="1">
    <location>
        <begin position="1"/>
        <end position="18"/>
    </location>
</feature>
<dbReference type="PANTHER" id="PTHR31881">
    <property type="match status" value="1"/>
</dbReference>